<dbReference type="InterPro" id="IPR038662">
    <property type="entry name" value="ATP_synth_F0_csu_sf"/>
</dbReference>
<evidence type="ECO:0000313" key="3">
    <source>
        <dbReference type="EMBL" id="KKS79962.1"/>
    </source>
</evidence>
<organism evidence="3 4">
    <name type="scientific">Candidatus Woesebacteria bacterium GW2011_GWC1_43_10b</name>
    <dbReference type="NCBI Taxonomy" id="1618585"/>
    <lineage>
        <taxon>Bacteria</taxon>
        <taxon>Candidatus Woeseibacteriota</taxon>
    </lineage>
</organism>
<evidence type="ECO:0000256" key="1">
    <source>
        <dbReference type="SAM" id="Phobius"/>
    </source>
</evidence>
<comment type="caution">
    <text evidence="3">The sequence shown here is derived from an EMBL/GenBank/DDBJ whole genome shotgun (WGS) entry which is preliminary data.</text>
</comment>
<accession>A0A0G1C319</accession>
<reference evidence="3 4" key="1">
    <citation type="journal article" date="2015" name="Nature">
        <title>rRNA introns, odd ribosomes, and small enigmatic genomes across a large radiation of phyla.</title>
        <authorList>
            <person name="Brown C.T."/>
            <person name="Hug L.A."/>
            <person name="Thomas B.C."/>
            <person name="Sharon I."/>
            <person name="Castelle C.J."/>
            <person name="Singh A."/>
            <person name="Wilkins M.J."/>
            <person name="Williams K.H."/>
            <person name="Banfield J.F."/>
        </authorList>
    </citation>
    <scope>NUCLEOTIDE SEQUENCE [LARGE SCALE GENOMIC DNA]</scope>
</reference>
<protein>
    <submittedName>
        <fullName evidence="3">Uncharacterized protein</fullName>
    </submittedName>
</protein>
<keyword evidence="1" id="KW-0472">Membrane</keyword>
<sequence>MFKSVSSIWYLVFSILFFVLSAPLAQAQVDSSGIATSVQITAEGAVQAGDIVCTTSQGYVPCGSEYDTSIFGVVVESPVASFSEEGGDKSLVVISGEARVRVTAANGNIAAGDLITSSQTLGVAMRADKNGFVLGTALEPHAPANAGDVGKIAVAISIHPATELGSTTGNLFELLRSGLAGSLLDPVSALRYLLAAVIIAMAFGLGFLYFGRVAKTGVEAIGRNPLAGGRIEFTVVLHIALTIVIVLAGLGIAYLILAI</sequence>
<dbReference type="Proteomes" id="UP000034611">
    <property type="component" value="Unassembled WGS sequence"/>
</dbReference>
<feature type="transmembrane region" description="Helical" evidence="1">
    <location>
        <begin position="189"/>
        <end position="210"/>
    </location>
</feature>
<gene>
    <name evidence="3" type="ORF">UV56_C0033G0002</name>
</gene>
<feature type="chain" id="PRO_5002536316" evidence="2">
    <location>
        <begin position="28"/>
        <end position="259"/>
    </location>
</feature>
<dbReference type="AlphaFoldDB" id="A0A0G1C319"/>
<feature type="transmembrane region" description="Helical" evidence="1">
    <location>
        <begin position="231"/>
        <end position="257"/>
    </location>
</feature>
<feature type="signal peptide" evidence="2">
    <location>
        <begin position="1"/>
        <end position="27"/>
    </location>
</feature>
<keyword evidence="2" id="KW-0732">Signal</keyword>
<name>A0A0G1C319_9BACT</name>
<evidence type="ECO:0000313" key="4">
    <source>
        <dbReference type="Proteomes" id="UP000034611"/>
    </source>
</evidence>
<dbReference type="Gene3D" id="1.20.20.10">
    <property type="entry name" value="F1F0 ATP synthase subunit C"/>
    <property type="match status" value="1"/>
</dbReference>
<keyword evidence="1" id="KW-0812">Transmembrane</keyword>
<proteinExistence type="predicted"/>
<evidence type="ECO:0000256" key="2">
    <source>
        <dbReference type="SAM" id="SignalP"/>
    </source>
</evidence>
<dbReference type="EMBL" id="LCEY01000033">
    <property type="protein sequence ID" value="KKS79962.1"/>
    <property type="molecule type" value="Genomic_DNA"/>
</dbReference>
<keyword evidence="1" id="KW-1133">Transmembrane helix</keyword>